<keyword evidence="2" id="KW-0902">Two-component regulatory system</keyword>
<feature type="compositionally biased region" description="Basic and acidic residues" evidence="4">
    <location>
        <begin position="1"/>
        <end position="12"/>
    </location>
</feature>
<dbReference type="AlphaFoldDB" id="A0A2H3JX59"/>
<evidence type="ECO:0000256" key="1">
    <source>
        <dbReference type="ARBA" id="ARBA00022553"/>
    </source>
</evidence>
<dbReference type="PANTHER" id="PTHR45339">
    <property type="entry name" value="HYBRID SIGNAL TRANSDUCTION HISTIDINE KINASE J"/>
    <property type="match status" value="1"/>
</dbReference>
<evidence type="ECO:0000256" key="2">
    <source>
        <dbReference type="ARBA" id="ARBA00023012"/>
    </source>
</evidence>
<dbReference type="SUPFAM" id="SSF52172">
    <property type="entry name" value="CheY-like"/>
    <property type="match status" value="1"/>
</dbReference>
<dbReference type="OrthoDB" id="21225at2759"/>
<organism evidence="6 7">
    <name type="scientific">Wolfiporia cocos (strain MD-104)</name>
    <name type="common">Brown rot fungus</name>
    <dbReference type="NCBI Taxonomy" id="742152"/>
    <lineage>
        <taxon>Eukaryota</taxon>
        <taxon>Fungi</taxon>
        <taxon>Dikarya</taxon>
        <taxon>Basidiomycota</taxon>
        <taxon>Agaricomycotina</taxon>
        <taxon>Agaricomycetes</taxon>
        <taxon>Polyporales</taxon>
        <taxon>Phaeolaceae</taxon>
        <taxon>Wolfiporia</taxon>
    </lineage>
</organism>
<feature type="region of interest" description="Disordered" evidence="4">
    <location>
        <begin position="285"/>
        <end position="352"/>
    </location>
</feature>
<feature type="region of interest" description="Disordered" evidence="4">
    <location>
        <begin position="192"/>
        <end position="218"/>
    </location>
</feature>
<sequence>MSSARPARDQADRGGTPEAGTGARRAANPKPAARDATRTTALQRERISELGARGEPDGRLGELQEEVVLRPERDNEDGRAVARGGVRGRMLGKRVVGTSPVRGGAARQLAAFAVWTVSRLRRSQAGRPSIVPPISVTDDNPINQTILSTFMEKKKIKSDMPRTAKKRSRSGGPVVSSSSWCMDIQMPVVDGIEATRKIRRKDKASTTESRSSATSTPPYRPSVVIVALTASSLQSDHRSRQQYLSVKMADPESPAEDGHWEEVMPARSAQELAATDIDAAALDAVHHGVTDSAGGEPAAAPLEAQRSSARPKRETSRRPRSQLSPPVSRLSRRRLKSPNDGAGRPLDGSHCL</sequence>
<dbReference type="InterPro" id="IPR011006">
    <property type="entry name" value="CheY-like_superfamily"/>
</dbReference>
<feature type="modified residue" description="4-aspartylphosphate" evidence="3">
    <location>
        <position position="183"/>
    </location>
</feature>
<evidence type="ECO:0000313" key="7">
    <source>
        <dbReference type="Proteomes" id="UP000218811"/>
    </source>
</evidence>
<protein>
    <recommendedName>
        <fullName evidence="5">Response regulatory domain-containing protein</fullName>
    </recommendedName>
</protein>
<dbReference type="InterPro" id="IPR001789">
    <property type="entry name" value="Sig_transdc_resp-reg_receiver"/>
</dbReference>
<reference evidence="6 7" key="1">
    <citation type="journal article" date="2012" name="Science">
        <title>The Paleozoic origin of enzymatic lignin decomposition reconstructed from 31 fungal genomes.</title>
        <authorList>
            <person name="Floudas D."/>
            <person name="Binder M."/>
            <person name="Riley R."/>
            <person name="Barry K."/>
            <person name="Blanchette R.A."/>
            <person name="Henrissat B."/>
            <person name="Martinez A.T."/>
            <person name="Otillar R."/>
            <person name="Spatafora J.W."/>
            <person name="Yadav J.S."/>
            <person name="Aerts A."/>
            <person name="Benoit I."/>
            <person name="Boyd A."/>
            <person name="Carlson A."/>
            <person name="Copeland A."/>
            <person name="Coutinho P.M."/>
            <person name="de Vries R.P."/>
            <person name="Ferreira P."/>
            <person name="Findley K."/>
            <person name="Foster B."/>
            <person name="Gaskell J."/>
            <person name="Glotzer D."/>
            <person name="Gorecki P."/>
            <person name="Heitman J."/>
            <person name="Hesse C."/>
            <person name="Hori C."/>
            <person name="Igarashi K."/>
            <person name="Jurgens J.A."/>
            <person name="Kallen N."/>
            <person name="Kersten P."/>
            <person name="Kohler A."/>
            <person name="Kuees U."/>
            <person name="Kumar T.K.A."/>
            <person name="Kuo A."/>
            <person name="LaButti K."/>
            <person name="Larrondo L.F."/>
            <person name="Lindquist E."/>
            <person name="Ling A."/>
            <person name="Lombard V."/>
            <person name="Lucas S."/>
            <person name="Lundell T."/>
            <person name="Martin R."/>
            <person name="McLaughlin D.J."/>
            <person name="Morgenstern I."/>
            <person name="Morin E."/>
            <person name="Murat C."/>
            <person name="Nagy L.G."/>
            <person name="Nolan M."/>
            <person name="Ohm R.A."/>
            <person name="Patyshakuliyeva A."/>
            <person name="Rokas A."/>
            <person name="Ruiz-Duenas F.J."/>
            <person name="Sabat G."/>
            <person name="Salamov A."/>
            <person name="Samejima M."/>
            <person name="Schmutz J."/>
            <person name="Slot J.C."/>
            <person name="St John F."/>
            <person name="Stenlid J."/>
            <person name="Sun H."/>
            <person name="Sun S."/>
            <person name="Syed K."/>
            <person name="Tsang A."/>
            <person name="Wiebenga A."/>
            <person name="Young D."/>
            <person name="Pisabarro A."/>
            <person name="Eastwood D.C."/>
            <person name="Martin F."/>
            <person name="Cullen D."/>
            <person name="Grigoriev I.V."/>
            <person name="Hibbett D.S."/>
        </authorList>
    </citation>
    <scope>NUCLEOTIDE SEQUENCE [LARGE SCALE GENOMIC DNA]</scope>
    <source>
        <strain evidence="6 7">MD-104</strain>
    </source>
</reference>
<feature type="domain" description="Response regulatory" evidence="5">
    <location>
        <begin position="133"/>
        <end position="261"/>
    </location>
</feature>
<dbReference type="CDD" id="cd17546">
    <property type="entry name" value="REC_hyHK_CKI1_RcsC-like"/>
    <property type="match status" value="1"/>
</dbReference>
<proteinExistence type="predicted"/>
<keyword evidence="1 3" id="KW-0597">Phosphoprotein</keyword>
<evidence type="ECO:0000256" key="4">
    <source>
        <dbReference type="SAM" id="MobiDB-lite"/>
    </source>
</evidence>
<accession>A0A2H3JX59</accession>
<dbReference type="Gene3D" id="3.40.50.2300">
    <property type="match status" value="1"/>
</dbReference>
<feature type="region of interest" description="Disordered" evidence="4">
    <location>
        <begin position="244"/>
        <end position="267"/>
    </location>
</feature>
<dbReference type="PANTHER" id="PTHR45339:SF1">
    <property type="entry name" value="HYBRID SIGNAL TRANSDUCTION HISTIDINE KINASE J"/>
    <property type="match status" value="1"/>
</dbReference>
<keyword evidence="7" id="KW-1185">Reference proteome</keyword>
<dbReference type="EMBL" id="KB468113">
    <property type="protein sequence ID" value="PCH41314.1"/>
    <property type="molecule type" value="Genomic_DNA"/>
</dbReference>
<dbReference type="Proteomes" id="UP000218811">
    <property type="component" value="Unassembled WGS sequence"/>
</dbReference>
<feature type="compositionally biased region" description="Low complexity" evidence="4">
    <location>
        <begin position="206"/>
        <end position="216"/>
    </location>
</feature>
<dbReference type="STRING" id="742152.A0A2H3JX59"/>
<feature type="compositionally biased region" description="Basic and acidic residues" evidence="4">
    <location>
        <begin position="32"/>
        <end position="79"/>
    </location>
</feature>
<dbReference type="PROSITE" id="PS50110">
    <property type="entry name" value="RESPONSE_REGULATORY"/>
    <property type="match status" value="1"/>
</dbReference>
<dbReference type="GO" id="GO:0000160">
    <property type="term" value="P:phosphorelay signal transduction system"/>
    <property type="evidence" value="ECO:0007669"/>
    <property type="project" value="UniProtKB-KW"/>
</dbReference>
<feature type="region of interest" description="Disordered" evidence="4">
    <location>
        <begin position="1"/>
        <end position="79"/>
    </location>
</feature>
<evidence type="ECO:0000256" key="3">
    <source>
        <dbReference type="PROSITE-ProRule" id="PRU00169"/>
    </source>
</evidence>
<feature type="region of interest" description="Disordered" evidence="4">
    <location>
        <begin position="155"/>
        <end position="177"/>
    </location>
</feature>
<evidence type="ECO:0000259" key="5">
    <source>
        <dbReference type="PROSITE" id="PS50110"/>
    </source>
</evidence>
<feature type="compositionally biased region" description="Low complexity" evidence="4">
    <location>
        <begin position="293"/>
        <end position="304"/>
    </location>
</feature>
<name>A0A2H3JX59_WOLCO</name>
<gene>
    <name evidence="6" type="ORF">WOLCODRAFT_162982</name>
</gene>
<evidence type="ECO:0000313" key="6">
    <source>
        <dbReference type="EMBL" id="PCH41314.1"/>
    </source>
</evidence>